<dbReference type="PANTHER" id="PTHR38445">
    <property type="entry name" value="HTH-TYPE TRANSCRIPTIONAL REPRESSOR YTRA"/>
    <property type="match status" value="1"/>
</dbReference>
<dbReference type="Gene3D" id="1.10.10.10">
    <property type="entry name" value="Winged helix-like DNA-binding domain superfamily/Winged helix DNA-binding domain"/>
    <property type="match status" value="1"/>
</dbReference>
<gene>
    <name evidence="5" type="ORF">BBN63_27910</name>
</gene>
<dbReference type="InterPro" id="IPR036390">
    <property type="entry name" value="WH_DNA-bd_sf"/>
</dbReference>
<dbReference type="GO" id="GO:0003677">
    <property type="term" value="F:DNA binding"/>
    <property type="evidence" value="ECO:0007669"/>
    <property type="project" value="UniProtKB-KW"/>
</dbReference>
<protein>
    <submittedName>
        <fullName evidence="5">GntR family transcriptional regulator</fullName>
    </submittedName>
</protein>
<evidence type="ECO:0000313" key="5">
    <source>
        <dbReference type="EMBL" id="AQU69443.1"/>
    </source>
</evidence>
<dbReference type="SMART" id="SM00345">
    <property type="entry name" value="HTH_GNTR"/>
    <property type="match status" value="1"/>
</dbReference>
<dbReference type="Proteomes" id="UP000189677">
    <property type="component" value="Chromosome"/>
</dbReference>
<reference evidence="5 6" key="1">
    <citation type="submission" date="2016-11" db="EMBL/GenBank/DDBJ databases">
        <title>Complete genome sequence of Streptomyces niveus SCSIO 3406.</title>
        <authorList>
            <person name="Zhu Q."/>
            <person name="Cheng W."/>
            <person name="Song Y."/>
            <person name="Li Q."/>
            <person name="Ju J."/>
        </authorList>
    </citation>
    <scope>NUCLEOTIDE SEQUENCE [LARGE SCALE GENOMIC DNA]</scope>
    <source>
        <strain evidence="5 6">SCSIO 3406</strain>
    </source>
</reference>
<dbReference type="EMBL" id="CP018047">
    <property type="protein sequence ID" value="AQU69443.1"/>
    <property type="molecule type" value="Genomic_DNA"/>
</dbReference>
<proteinExistence type="predicted"/>
<keyword evidence="3" id="KW-0804">Transcription</keyword>
<keyword evidence="1" id="KW-0805">Transcription regulation</keyword>
<dbReference type="KEGG" id="snw:BBN63_27910"/>
<dbReference type="Pfam" id="PF00392">
    <property type="entry name" value="GntR"/>
    <property type="match status" value="1"/>
</dbReference>
<dbReference type="InterPro" id="IPR000524">
    <property type="entry name" value="Tscrpt_reg_HTH_GntR"/>
</dbReference>
<accession>A0A1U9QZP4</accession>
<dbReference type="PANTHER" id="PTHR38445:SF9">
    <property type="entry name" value="HTH-TYPE TRANSCRIPTIONAL REPRESSOR YTRA"/>
    <property type="match status" value="1"/>
</dbReference>
<dbReference type="CDD" id="cd07377">
    <property type="entry name" value="WHTH_GntR"/>
    <property type="match status" value="1"/>
</dbReference>
<feature type="domain" description="HTH gntR-type" evidence="4">
    <location>
        <begin position="13"/>
        <end position="81"/>
    </location>
</feature>
<dbReference type="AlphaFoldDB" id="A0A1U9QZP4"/>
<dbReference type="SUPFAM" id="SSF46785">
    <property type="entry name" value="Winged helix' DNA-binding domain"/>
    <property type="match status" value="1"/>
</dbReference>
<evidence type="ECO:0000259" key="4">
    <source>
        <dbReference type="PROSITE" id="PS50949"/>
    </source>
</evidence>
<evidence type="ECO:0000256" key="2">
    <source>
        <dbReference type="ARBA" id="ARBA00023125"/>
    </source>
</evidence>
<dbReference type="GO" id="GO:0003700">
    <property type="term" value="F:DNA-binding transcription factor activity"/>
    <property type="evidence" value="ECO:0007669"/>
    <property type="project" value="InterPro"/>
</dbReference>
<dbReference type="OrthoDB" id="4307011at2"/>
<name>A0A1U9QZP4_STRNV</name>
<evidence type="ECO:0000256" key="3">
    <source>
        <dbReference type="ARBA" id="ARBA00023163"/>
    </source>
</evidence>
<organism evidence="5 6">
    <name type="scientific">Streptomyces niveus</name>
    <name type="common">Streptomyces spheroides</name>
    <dbReference type="NCBI Taxonomy" id="193462"/>
    <lineage>
        <taxon>Bacteria</taxon>
        <taxon>Bacillati</taxon>
        <taxon>Actinomycetota</taxon>
        <taxon>Actinomycetes</taxon>
        <taxon>Kitasatosporales</taxon>
        <taxon>Streptomycetaceae</taxon>
        <taxon>Streptomyces</taxon>
    </lineage>
</organism>
<keyword evidence="2" id="KW-0238">DNA-binding</keyword>
<evidence type="ECO:0000256" key="1">
    <source>
        <dbReference type="ARBA" id="ARBA00023015"/>
    </source>
</evidence>
<sequence>MTLNISIDDDATTAPYEQLRTQISELARSGALPVGHKLPTVRGFAEELGLAANTVAKAYRALETDGVIETRGRNGTFVAAAGDAADRKAAAAAQEYAENARRLGLSRADALSLAEDAVRAAYSR</sequence>
<keyword evidence="6" id="KW-1185">Reference proteome</keyword>
<dbReference type="PROSITE" id="PS50949">
    <property type="entry name" value="HTH_GNTR"/>
    <property type="match status" value="1"/>
</dbReference>
<evidence type="ECO:0000313" key="6">
    <source>
        <dbReference type="Proteomes" id="UP000189677"/>
    </source>
</evidence>
<dbReference type="InterPro" id="IPR036388">
    <property type="entry name" value="WH-like_DNA-bd_sf"/>
</dbReference>
<dbReference type="RefSeq" id="WP_078078088.1">
    <property type="nucleotide sequence ID" value="NZ_CP018047.1"/>
</dbReference>